<name>A0A1D9GLZ8_9GAMM</name>
<organism evidence="1 2">
    <name type="scientific">Marinobacter salinus</name>
    <dbReference type="NCBI Taxonomy" id="1874317"/>
    <lineage>
        <taxon>Bacteria</taxon>
        <taxon>Pseudomonadati</taxon>
        <taxon>Pseudomonadota</taxon>
        <taxon>Gammaproteobacteria</taxon>
        <taxon>Pseudomonadales</taxon>
        <taxon>Marinobacteraceae</taxon>
        <taxon>Marinobacter</taxon>
    </lineage>
</organism>
<dbReference type="OrthoDB" id="6359763at2"/>
<dbReference type="Proteomes" id="UP000177445">
    <property type="component" value="Chromosome"/>
</dbReference>
<dbReference type="EMBL" id="CP017715">
    <property type="protein sequence ID" value="AOY88666.1"/>
    <property type="molecule type" value="Genomic_DNA"/>
</dbReference>
<evidence type="ECO:0000313" key="2">
    <source>
        <dbReference type="Proteomes" id="UP000177445"/>
    </source>
</evidence>
<dbReference type="AlphaFoldDB" id="A0A1D9GLZ8"/>
<protein>
    <submittedName>
        <fullName evidence="1">Uncharacterized protein</fullName>
    </submittedName>
</protein>
<gene>
    <name evidence="1" type="ORF">BKP64_11055</name>
</gene>
<reference evidence="1 2" key="1">
    <citation type="submission" date="2016-10" db="EMBL/GenBank/DDBJ databases">
        <title>Marinobacter salinus sp. nov., a moderately halophilic bacterium isolated from a tidal flat environment.</title>
        <authorList>
            <person name="Park S.-J."/>
        </authorList>
    </citation>
    <scope>NUCLEOTIDE SEQUENCE [LARGE SCALE GENOMIC DNA]</scope>
    <source>
        <strain evidence="1 2">Hb8</strain>
    </source>
</reference>
<proteinExistence type="predicted"/>
<dbReference type="RefSeq" id="WP_008937328.1">
    <property type="nucleotide sequence ID" value="NZ_CP017715.1"/>
</dbReference>
<accession>A0A1D9GLZ8</accession>
<dbReference type="STRING" id="1874317.BKP64_11055"/>
<sequence length="188" mass="22001">MEFHAFKKVRDEFQDHAKTLTEAWQDTGKPVNARFPRGYIRSYSELRPRWPYLDDAHKTLVCQVLQLCDVNRWNLFIWDLSGPAGAASVWHATLPVVAVMEVLCREFIKKKGLRPKQKNFFSYIELLKANKIINEALADKIHRLRRYRNIVHLNADETPEIEGNGLPVHWNQACRALQELEDCLTKNF</sequence>
<dbReference type="KEGG" id="msq:BKP64_11055"/>
<keyword evidence="2" id="KW-1185">Reference proteome</keyword>
<evidence type="ECO:0000313" key="1">
    <source>
        <dbReference type="EMBL" id="AOY88666.1"/>
    </source>
</evidence>